<evidence type="ECO:0000313" key="21">
    <source>
        <dbReference type="Proteomes" id="UP001215503"/>
    </source>
</evidence>
<dbReference type="EC" id="7.1.1.9" evidence="15"/>
<evidence type="ECO:0000259" key="19">
    <source>
        <dbReference type="PROSITE" id="PS50999"/>
    </source>
</evidence>
<proteinExistence type="inferred from homology"/>
<evidence type="ECO:0000256" key="14">
    <source>
        <dbReference type="RuleBase" id="RU000456"/>
    </source>
</evidence>
<name>A0ABT5YLX4_9PROT</name>
<comment type="function">
    <text evidence="12 15">Subunits I and II form the functional core of the enzyme complex. Electrons originating in cytochrome c are transferred via heme a and Cu(A) to the binuclear center formed by heme a3 and Cu(B).</text>
</comment>
<keyword evidence="3 14" id="KW-0813">Transport</keyword>
<dbReference type="PANTHER" id="PTHR22888:SF9">
    <property type="entry name" value="CYTOCHROME C OXIDASE SUBUNIT 2"/>
    <property type="match status" value="1"/>
</dbReference>
<accession>A0ABT5YLX4</accession>
<comment type="subcellular location">
    <subcellularLocation>
        <location evidence="14">Cell membrane</location>
        <topology evidence="14">Multi-pass membrane protein</topology>
    </subcellularLocation>
    <subcellularLocation>
        <location evidence="1">Membrane</location>
        <topology evidence="1">Multi-pass membrane protein</topology>
    </subcellularLocation>
</comment>
<feature type="domain" description="Cytochrome oxidase subunit II transmembrane region profile" evidence="19">
    <location>
        <begin position="28"/>
        <end position="123"/>
    </location>
</feature>
<feature type="transmembrane region" description="Helical" evidence="16">
    <location>
        <begin position="95"/>
        <end position="117"/>
    </location>
</feature>
<evidence type="ECO:0000256" key="6">
    <source>
        <dbReference type="ARBA" id="ARBA00022723"/>
    </source>
</evidence>
<dbReference type="NCBIfam" id="TIGR02866">
    <property type="entry name" value="CoxB"/>
    <property type="match status" value="1"/>
</dbReference>
<comment type="caution">
    <text evidence="20">The sequence shown here is derived from an EMBL/GenBank/DDBJ whole genome shotgun (WGS) entry which is preliminary data.</text>
</comment>
<evidence type="ECO:0000256" key="12">
    <source>
        <dbReference type="ARBA" id="ARBA00024688"/>
    </source>
</evidence>
<sequence length="286" mass="31507">MSRLGAALVALVAAVSAAPVLAQEIIGEPRNWGLGFQPSVTPIKDQMHDFHNLLLIIITAITLFVLALLVFVILRFREDANKTPSKTTHNTLIEIVWTTVPVLILVIIAVPSFRLLYASDRVPESEITIKATGMQWYWNYEYDHPEEGTFQFDSFMLTDDEAAKAGLPRLLGVDQEIVVPTDTNIRVVVTAGDVLHAFAVPAFGVKIDAVPGRLNETWFNVNTPGLYFGQCSELCGTGHAYMPIQVRAVPRDEYDAWLDEMAEQYAEAPATAPARATQLADARAAQ</sequence>
<keyword evidence="7" id="KW-1278">Translocase</keyword>
<keyword evidence="4 14" id="KW-0679">Respiratory chain</keyword>
<dbReference type="CDD" id="cd13912">
    <property type="entry name" value="CcO_II_C"/>
    <property type="match status" value="1"/>
</dbReference>
<evidence type="ECO:0000256" key="17">
    <source>
        <dbReference type="SAM" id="SignalP"/>
    </source>
</evidence>
<dbReference type="InterPro" id="IPR045187">
    <property type="entry name" value="CcO_II"/>
</dbReference>
<dbReference type="Proteomes" id="UP001215503">
    <property type="component" value="Unassembled WGS sequence"/>
</dbReference>
<evidence type="ECO:0000256" key="7">
    <source>
        <dbReference type="ARBA" id="ARBA00022967"/>
    </source>
</evidence>
<dbReference type="InterPro" id="IPR014222">
    <property type="entry name" value="Cyt_c_oxidase_su2"/>
</dbReference>
<evidence type="ECO:0000256" key="11">
    <source>
        <dbReference type="ARBA" id="ARBA00023136"/>
    </source>
</evidence>
<dbReference type="RefSeq" id="WP_275821849.1">
    <property type="nucleotide sequence ID" value="NZ_JARHUD010000004.1"/>
</dbReference>
<dbReference type="Gene3D" id="2.60.40.420">
    <property type="entry name" value="Cupredoxins - blue copper proteins"/>
    <property type="match status" value="1"/>
</dbReference>
<dbReference type="PROSITE" id="PS00078">
    <property type="entry name" value="COX2"/>
    <property type="match status" value="1"/>
</dbReference>
<dbReference type="SUPFAM" id="SSF49503">
    <property type="entry name" value="Cupredoxins"/>
    <property type="match status" value="1"/>
</dbReference>
<feature type="signal peptide" evidence="17">
    <location>
        <begin position="1"/>
        <end position="22"/>
    </location>
</feature>
<keyword evidence="10 15" id="KW-0186">Copper</keyword>
<protein>
    <recommendedName>
        <fullName evidence="15">Cytochrome c oxidase subunit 2</fullName>
        <ecNumber evidence="15">7.1.1.9</ecNumber>
    </recommendedName>
</protein>
<dbReference type="Pfam" id="PF00116">
    <property type="entry name" value="COX2"/>
    <property type="match status" value="1"/>
</dbReference>
<evidence type="ECO:0000256" key="15">
    <source>
        <dbReference type="RuleBase" id="RU004024"/>
    </source>
</evidence>
<dbReference type="PRINTS" id="PR01166">
    <property type="entry name" value="CYCOXIDASEII"/>
</dbReference>
<reference evidence="20 21" key="1">
    <citation type="submission" date="2023-03" db="EMBL/GenBank/DDBJ databases">
        <title>Fodinicurvata sp. CAU 1616 isolated from sea sendiment.</title>
        <authorList>
            <person name="Kim W."/>
        </authorList>
    </citation>
    <scope>NUCLEOTIDE SEQUENCE [LARGE SCALE GENOMIC DNA]</scope>
    <source>
        <strain evidence="20 21">CAU 1616</strain>
    </source>
</reference>
<dbReference type="InterPro" id="IPR011759">
    <property type="entry name" value="Cyt_c_oxidase_su2_TM_dom"/>
</dbReference>
<organism evidence="20 21">
    <name type="scientific">Aquibaculum arenosum</name>
    <dbReference type="NCBI Taxonomy" id="3032591"/>
    <lineage>
        <taxon>Bacteria</taxon>
        <taxon>Pseudomonadati</taxon>
        <taxon>Pseudomonadota</taxon>
        <taxon>Alphaproteobacteria</taxon>
        <taxon>Rhodospirillales</taxon>
        <taxon>Rhodovibrionaceae</taxon>
        <taxon>Aquibaculum</taxon>
    </lineage>
</organism>
<evidence type="ECO:0000256" key="16">
    <source>
        <dbReference type="SAM" id="Phobius"/>
    </source>
</evidence>
<dbReference type="Gene3D" id="1.10.287.90">
    <property type="match status" value="1"/>
</dbReference>
<feature type="transmembrane region" description="Helical" evidence="16">
    <location>
        <begin position="53"/>
        <end position="74"/>
    </location>
</feature>
<evidence type="ECO:0000256" key="10">
    <source>
        <dbReference type="ARBA" id="ARBA00023008"/>
    </source>
</evidence>
<feature type="chain" id="PRO_5046036773" description="Cytochrome c oxidase subunit 2" evidence="17">
    <location>
        <begin position="23"/>
        <end position="286"/>
    </location>
</feature>
<keyword evidence="8 14" id="KW-0249">Electron transport</keyword>
<evidence type="ECO:0000256" key="3">
    <source>
        <dbReference type="ARBA" id="ARBA00022448"/>
    </source>
</evidence>
<evidence type="ECO:0000256" key="2">
    <source>
        <dbReference type="ARBA" id="ARBA00007866"/>
    </source>
</evidence>
<evidence type="ECO:0000256" key="9">
    <source>
        <dbReference type="ARBA" id="ARBA00022989"/>
    </source>
</evidence>
<keyword evidence="6 15" id="KW-0479">Metal-binding</keyword>
<keyword evidence="11 16" id="KW-0472">Membrane</keyword>
<evidence type="ECO:0000256" key="5">
    <source>
        <dbReference type="ARBA" id="ARBA00022692"/>
    </source>
</evidence>
<keyword evidence="17" id="KW-0732">Signal</keyword>
<dbReference type="Pfam" id="PF02790">
    <property type="entry name" value="COX2_TM"/>
    <property type="match status" value="1"/>
</dbReference>
<dbReference type="InterPro" id="IPR036257">
    <property type="entry name" value="Cyt_c_oxidase_su2_TM_sf"/>
</dbReference>
<evidence type="ECO:0000259" key="18">
    <source>
        <dbReference type="PROSITE" id="PS50857"/>
    </source>
</evidence>
<evidence type="ECO:0000256" key="8">
    <source>
        <dbReference type="ARBA" id="ARBA00022982"/>
    </source>
</evidence>
<dbReference type="PROSITE" id="PS50999">
    <property type="entry name" value="COX2_TM"/>
    <property type="match status" value="1"/>
</dbReference>
<keyword evidence="21" id="KW-1185">Reference proteome</keyword>
<dbReference type="SUPFAM" id="SSF81464">
    <property type="entry name" value="Cytochrome c oxidase subunit II-like, transmembrane region"/>
    <property type="match status" value="1"/>
</dbReference>
<dbReference type="PANTHER" id="PTHR22888">
    <property type="entry name" value="CYTOCHROME C OXIDASE, SUBUNIT II"/>
    <property type="match status" value="1"/>
</dbReference>
<evidence type="ECO:0000313" key="20">
    <source>
        <dbReference type="EMBL" id="MDF2095930.1"/>
    </source>
</evidence>
<gene>
    <name evidence="20" type="primary">coxB</name>
    <name evidence="20" type="ORF">P2G67_08080</name>
</gene>
<dbReference type="InterPro" id="IPR034210">
    <property type="entry name" value="CcO_II_C"/>
</dbReference>
<dbReference type="InterPro" id="IPR002429">
    <property type="entry name" value="CcO_II-like_C"/>
</dbReference>
<keyword evidence="9 16" id="KW-1133">Transmembrane helix</keyword>
<comment type="catalytic activity">
    <reaction evidence="13 15">
        <text>4 Fe(II)-[cytochrome c] + O2 + 8 H(+)(in) = 4 Fe(III)-[cytochrome c] + 2 H2O + 4 H(+)(out)</text>
        <dbReference type="Rhea" id="RHEA:11436"/>
        <dbReference type="Rhea" id="RHEA-COMP:10350"/>
        <dbReference type="Rhea" id="RHEA-COMP:14399"/>
        <dbReference type="ChEBI" id="CHEBI:15377"/>
        <dbReference type="ChEBI" id="CHEBI:15378"/>
        <dbReference type="ChEBI" id="CHEBI:15379"/>
        <dbReference type="ChEBI" id="CHEBI:29033"/>
        <dbReference type="ChEBI" id="CHEBI:29034"/>
        <dbReference type="EC" id="7.1.1.9"/>
    </reaction>
</comment>
<comment type="cofactor">
    <cofactor evidence="15">
        <name>Cu cation</name>
        <dbReference type="ChEBI" id="CHEBI:23378"/>
    </cofactor>
    <text evidence="15">Binds a copper A center.</text>
</comment>
<feature type="domain" description="Cytochrome oxidase subunit II copper A binding" evidence="18">
    <location>
        <begin position="124"/>
        <end position="260"/>
    </location>
</feature>
<evidence type="ECO:0000256" key="13">
    <source>
        <dbReference type="ARBA" id="ARBA00047816"/>
    </source>
</evidence>
<dbReference type="InterPro" id="IPR001505">
    <property type="entry name" value="Copper_CuA"/>
</dbReference>
<dbReference type="PROSITE" id="PS50857">
    <property type="entry name" value="COX2_CUA"/>
    <property type="match status" value="1"/>
</dbReference>
<comment type="similarity">
    <text evidence="2 14">Belongs to the cytochrome c oxidase subunit 2 family.</text>
</comment>
<evidence type="ECO:0000256" key="1">
    <source>
        <dbReference type="ARBA" id="ARBA00004141"/>
    </source>
</evidence>
<dbReference type="InterPro" id="IPR008972">
    <property type="entry name" value="Cupredoxin"/>
</dbReference>
<dbReference type="EMBL" id="JARHUD010000004">
    <property type="protein sequence ID" value="MDF2095930.1"/>
    <property type="molecule type" value="Genomic_DNA"/>
</dbReference>
<keyword evidence="5 14" id="KW-0812">Transmembrane</keyword>
<evidence type="ECO:0000256" key="4">
    <source>
        <dbReference type="ARBA" id="ARBA00022660"/>
    </source>
</evidence>